<reference evidence="1" key="1">
    <citation type="journal article" date="2021" name="Proc. Natl. Acad. Sci. U.S.A.">
        <title>A Catalog of Tens of Thousands of Viruses from Human Metagenomes Reveals Hidden Associations with Chronic Diseases.</title>
        <authorList>
            <person name="Tisza M.J."/>
            <person name="Buck C.B."/>
        </authorList>
    </citation>
    <scope>NUCLEOTIDE SEQUENCE</scope>
    <source>
        <strain evidence="1">CtJ2i1</strain>
    </source>
</reference>
<proteinExistence type="predicted"/>
<organism evidence="1">
    <name type="scientific">Myoviridae sp. ctJ2i1</name>
    <dbReference type="NCBI Taxonomy" id="2825079"/>
    <lineage>
        <taxon>Viruses</taxon>
        <taxon>Duplodnaviria</taxon>
        <taxon>Heunggongvirae</taxon>
        <taxon>Uroviricota</taxon>
        <taxon>Caudoviricetes</taxon>
    </lineage>
</organism>
<accession>A0A8S5V1Y7</accession>
<evidence type="ECO:0000313" key="1">
    <source>
        <dbReference type="EMBL" id="DAG00742.1"/>
    </source>
</evidence>
<dbReference type="EMBL" id="BK016182">
    <property type="protein sequence ID" value="DAG00742.1"/>
    <property type="molecule type" value="Genomic_DNA"/>
</dbReference>
<protein>
    <submittedName>
        <fullName evidence="1">Uncharacterized protein</fullName>
    </submittedName>
</protein>
<sequence>MALDLNTLKNNLNDLINRINNLESSAIHIDGYLTSLDINQTAYSINETIKDLDVDTIIIDDNIYIGDNSINNTSIKTDKHDLVFNDRLVYDNKILKYDSDMLLPKFKEYTGDLVKGEYYIVIQGIVNKPYLINYYGKDFICDDFKIENNKIICDKSYTIRKRGNANDSNIK</sequence>
<name>A0A8S5V1Y7_9CAUD</name>